<keyword evidence="4" id="KW-0479">Metal-binding</keyword>
<reference evidence="8 9" key="1">
    <citation type="submission" date="2014-09" db="EMBL/GenBank/DDBJ databases">
        <title>Draft genome sequence of an obligately methylotrophic methanogen, Methanococcoides methylutens, isolated from marine sediment.</title>
        <authorList>
            <person name="Guan Y."/>
            <person name="Ngugi D.K."/>
            <person name="Blom J."/>
            <person name="Ali S."/>
            <person name="Ferry J.G."/>
            <person name="Stingl U."/>
        </authorList>
    </citation>
    <scope>NUCLEOTIDE SEQUENCE [LARGE SCALE GENOMIC DNA]</scope>
    <source>
        <strain evidence="8 9">DSM 2657</strain>
    </source>
</reference>
<organism evidence="8 9">
    <name type="scientific">Methanococcoides methylutens</name>
    <dbReference type="NCBI Taxonomy" id="2226"/>
    <lineage>
        <taxon>Archaea</taxon>
        <taxon>Methanobacteriati</taxon>
        <taxon>Methanobacteriota</taxon>
        <taxon>Stenosarchaea group</taxon>
        <taxon>Methanomicrobia</taxon>
        <taxon>Methanosarcinales</taxon>
        <taxon>Methanosarcinaceae</taxon>
        <taxon>Methanococcoides</taxon>
    </lineage>
</organism>
<comment type="caution">
    <text evidence="8">The sequence shown here is derived from an EMBL/GenBank/DDBJ whole genome shotgun (WGS) entry which is preliminary data.</text>
</comment>
<dbReference type="GO" id="GO:0003824">
    <property type="term" value="F:catalytic activity"/>
    <property type="evidence" value="ECO:0007669"/>
    <property type="project" value="InterPro"/>
</dbReference>
<accession>A0A099T2B1</accession>
<dbReference type="GO" id="GO:0046872">
    <property type="term" value="F:metal ion binding"/>
    <property type="evidence" value="ECO:0007669"/>
    <property type="project" value="UniProtKB-KW"/>
</dbReference>
<dbReference type="SUPFAM" id="SSF102114">
    <property type="entry name" value="Radical SAM enzymes"/>
    <property type="match status" value="1"/>
</dbReference>
<dbReference type="InterPro" id="IPR034457">
    <property type="entry name" value="Organic_radical-activating"/>
</dbReference>
<dbReference type="EMBL" id="JRHO01000009">
    <property type="protein sequence ID" value="KGK99247.1"/>
    <property type="molecule type" value="Genomic_DNA"/>
</dbReference>
<dbReference type="CDD" id="cd01335">
    <property type="entry name" value="Radical_SAM"/>
    <property type="match status" value="1"/>
</dbReference>
<dbReference type="RefSeq" id="WP_048193856.1">
    <property type="nucleotide sequence ID" value="NZ_CAAGSM010000002.1"/>
</dbReference>
<dbReference type="PANTHER" id="PTHR30352">
    <property type="entry name" value="PYRUVATE FORMATE-LYASE-ACTIVATING ENZYME"/>
    <property type="match status" value="1"/>
</dbReference>
<dbReference type="PANTHER" id="PTHR30352:SF5">
    <property type="entry name" value="PYRUVATE FORMATE-LYASE 1-ACTIVATING ENZYME"/>
    <property type="match status" value="1"/>
</dbReference>
<dbReference type="AlphaFoldDB" id="A0A099T2B1"/>
<dbReference type="InterPro" id="IPR013785">
    <property type="entry name" value="Aldolase_TIM"/>
</dbReference>
<dbReference type="Proteomes" id="UP000029859">
    <property type="component" value="Unassembled WGS sequence"/>
</dbReference>
<evidence type="ECO:0000256" key="3">
    <source>
        <dbReference type="ARBA" id="ARBA00022691"/>
    </source>
</evidence>
<dbReference type="Pfam" id="PF04055">
    <property type="entry name" value="Radical_SAM"/>
    <property type="match status" value="1"/>
</dbReference>
<dbReference type="SFLD" id="SFLDS00029">
    <property type="entry name" value="Radical_SAM"/>
    <property type="match status" value="1"/>
</dbReference>
<dbReference type="NCBIfam" id="TIGR02495">
    <property type="entry name" value="NrdG2"/>
    <property type="match status" value="1"/>
</dbReference>
<evidence type="ECO:0000256" key="2">
    <source>
        <dbReference type="ARBA" id="ARBA00022485"/>
    </source>
</evidence>
<evidence type="ECO:0000256" key="6">
    <source>
        <dbReference type="ARBA" id="ARBA00023014"/>
    </source>
</evidence>
<dbReference type="PROSITE" id="PS51918">
    <property type="entry name" value="RADICAL_SAM"/>
    <property type="match status" value="1"/>
</dbReference>
<evidence type="ECO:0000256" key="5">
    <source>
        <dbReference type="ARBA" id="ARBA00023004"/>
    </source>
</evidence>
<comment type="cofactor">
    <cofactor evidence="1">
        <name>[4Fe-4S] cluster</name>
        <dbReference type="ChEBI" id="CHEBI:49883"/>
    </cofactor>
</comment>
<evidence type="ECO:0000259" key="7">
    <source>
        <dbReference type="PROSITE" id="PS51918"/>
    </source>
</evidence>
<sequence length="261" mass="29106">MKVNFGEIIPISTVDWHGKASVVLFLRSCPYRCPYCQNYEILTGSDMVDTKELENKIDSSSLFVSSVVFSGGEPLVQKKAVMHLAAYAKKKGLLVGIHTNGYYPEVVDELIDGRLVDKFFIDVKAPLDDPVMYGKAIGFGDDAIVPDPAEVVEKVKQTISIVTDREVEYELRTTAIRGFVGDPDDIAAIASSIVPYISISNVPYVIQQGQPAHSMREDLRDITPFSRDEMLELARRAHEFVDNVWVRTKEGGNEQVNFESI</sequence>
<evidence type="ECO:0000313" key="9">
    <source>
        <dbReference type="Proteomes" id="UP000029859"/>
    </source>
</evidence>
<evidence type="ECO:0000313" key="8">
    <source>
        <dbReference type="EMBL" id="KGK99247.1"/>
    </source>
</evidence>
<keyword evidence="2" id="KW-0004">4Fe-4S</keyword>
<keyword evidence="3" id="KW-0949">S-adenosyl-L-methionine</keyword>
<evidence type="ECO:0000256" key="4">
    <source>
        <dbReference type="ARBA" id="ARBA00022723"/>
    </source>
</evidence>
<gene>
    <name evidence="8" type="ORF">LI82_04310</name>
</gene>
<proteinExistence type="predicted"/>
<protein>
    <submittedName>
        <fullName evidence="8">Radical activating enzyme</fullName>
    </submittedName>
</protein>
<dbReference type="InterPro" id="IPR007197">
    <property type="entry name" value="rSAM"/>
</dbReference>
<name>A0A099T2B1_METMT</name>
<dbReference type="InterPro" id="IPR058240">
    <property type="entry name" value="rSAM_sf"/>
</dbReference>
<dbReference type="Gene3D" id="3.20.20.70">
    <property type="entry name" value="Aldolase class I"/>
    <property type="match status" value="1"/>
</dbReference>
<evidence type="ECO:0000256" key="1">
    <source>
        <dbReference type="ARBA" id="ARBA00001966"/>
    </source>
</evidence>
<keyword evidence="5" id="KW-0408">Iron</keyword>
<dbReference type="OrthoDB" id="371936at2157"/>
<dbReference type="SFLD" id="SFLDG01094">
    <property type="entry name" value="Uncharacterised_Radical_SAM_Su"/>
    <property type="match status" value="1"/>
</dbReference>
<keyword evidence="6" id="KW-0411">Iron-sulfur</keyword>
<keyword evidence="9" id="KW-1185">Reference proteome</keyword>
<dbReference type="InterPro" id="IPR012840">
    <property type="entry name" value="NrdG2"/>
</dbReference>
<feature type="domain" description="Radical SAM core" evidence="7">
    <location>
        <begin position="14"/>
        <end position="242"/>
    </location>
</feature>
<dbReference type="GO" id="GO:0051539">
    <property type="term" value="F:4 iron, 4 sulfur cluster binding"/>
    <property type="evidence" value="ECO:0007669"/>
    <property type="project" value="UniProtKB-KW"/>
</dbReference>